<gene>
    <name evidence="2" type="ORF">FRUB_00896</name>
</gene>
<comment type="caution">
    <text evidence="2">The sequence shown here is derived from an EMBL/GenBank/DDBJ whole genome shotgun (WGS) entry which is preliminary data.</text>
</comment>
<dbReference type="Proteomes" id="UP000214646">
    <property type="component" value="Unassembled WGS sequence"/>
</dbReference>
<dbReference type="RefSeq" id="WP_088252332.1">
    <property type="nucleotide sequence ID" value="NZ_NIDE01000001.1"/>
</dbReference>
<protein>
    <recommendedName>
        <fullName evidence="1">Putative phage metallopeptidase domain-containing protein</fullName>
    </recommendedName>
</protein>
<evidence type="ECO:0000313" key="2">
    <source>
        <dbReference type="EMBL" id="OWK47197.1"/>
    </source>
</evidence>
<evidence type="ECO:0000313" key="3">
    <source>
        <dbReference type="Proteomes" id="UP000214646"/>
    </source>
</evidence>
<reference evidence="3" key="1">
    <citation type="submission" date="2017-06" db="EMBL/GenBank/DDBJ databases">
        <title>Genome analysis of Fimbriiglobus ruber SP5, the first member of the order Planctomycetales with confirmed chitinolytic capability.</title>
        <authorList>
            <person name="Ravin N.V."/>
            <person name="Rakitin A.L."/>
            <person name="Ivanova A.A."/>
            <person name="Beletsky A.V."/>
            <person name="Kulichevskaya I.S."/>
            <person name="Mardanov A.V."/>
            <person name="Dedysh S.N."/>
        </authorList>
    </citation>
    <scope>NUCLEOTIDE SEQUENCE [LARGE SCALE GENOMIC DNA]</scope>
    <source>
        <strain evidence="3">SP5</strain>
    </source>
</reference>
<dbReference type="AlphaFoldDB" id="A0A225EG32"/>
<keyword evidence="3" id="KW-1185">Reference proteome</keyword>
<dbReference type="OrthoDB" id="5395677at2"/>
<evidence type="ECO:0000259" key="1">
    <source>
        <dbReference type="Pfam" id="PF18894"/>
    </source>
</evidence>
<name>A0A225EG32_9BACT</name>
<dbReference type="Pfam" id="PF18894">
    <property type="entry name" value="PhageMetallopep"/>
    <property type="match status" value="1"/>
</dbReference>
<accession>A0A225EG32</accession>
<organism evidence="2 3">
    <name type="scientific">Fimbriiglobus ruber</name>
    <dbReference type="NCBI Taxonomy" id="1908690"/>
    <lineage>
        <taxon>Bacteria</taxon>
        <taxon>Pseudomonadati</taxon>
        <taxon>Planctomycetota</taxon>
        <taxon>Planctomycetia</taxon>
        <taxon>Gemmatales</taxon>
        <taxon>Gemmataceae</taxon>
        <taxon>Fimbriiglobus</taxon>
    </lineage>
</organism>
<dbReference type="InterPro" id="IPR043998">
    <property type="entry name" value="Put_Metallopep"/>
</dbReference>
<feature type="domain" description="Putative phage metallopeptidase" evidence="1">
    <location>
        <begin position="73"/>
        <end position="187"/>
    </location>
</feature>
<proteinExistence type="predicted"/>
<dbReference type="EMBL" id="NIDE01000001">
    <property type="protein sequence ID" value="OWK47197.1"/>
    <property type="molecule type" value="Genomic_DNA"/>
</dbReference>
<sequence>MNVTDRSRGADPRWVLERHWYTGGPGTTHTGTHHARPLPRLWALPDGTAARSIVRPRPTPDDTVAPLDFTGRIRRLCADVAARCPDLAHIDPPAVLFTFTTSRTRRSAGLLARVTPMRFREGAQTRRTRGVVYRAQQYYVDGREMLYLVTFCLPRFLDLSFEEKFITVFHELYHISPQFDGDLRRHGGRYEVHSKSKKDYDAHMAVLVERYLADHPNPGAFDYLRLGASDLWRLHGGITGVTVPRPKMIPLGTCVGV</sequence>